<dbReference type="AlphaFoldDB" id="A0A6J4J0P5"/>
<dbReference type="EMBL" id="CADCTO010000349">
    <property type="protein sequence ID" value="CAA9266197.1"/>
    <property type="molecule type" value="Genomic_DNA"/>
</dbReference>
<dbReference type="InterPro" id="IPR002645">
    <property type="entry name" value="STAS_dom"/>
</dbReference>
<gene>
    <name evidence="2" type="ORF">AVDCRST_MAG63-2741</name>
</gene>
<evidence type="ECO:0000259" key="1">
    <source>
        <dbReference type="PROSITE" id="PS50801"/>
    </source>
</evidence>
<dbReference type="Pfam" id="PF13466">
    <property type="entry name" value="STAS_2"/>
    <property type="match status" value="1"/>
</dbReference>
<sequence length="103" mass="10972">MTLCLEGDLDLDSISRFRDRAFTAIGERPGVLLLDLSRVPFVDTAGLAALVTVARVARMVSVGVGVIPAPHLRRVLHLTGLTRLLPITDASVLDGPADAEKKT</sequence>
<reference evidence="2" key="1">
    <citation type="submission" date="2020-02" db="EMBL/GenBank/DDBJ databases">
        <authorList>
            <person name="Meier V. D."/>
        </authorList>
    </citation>
    <scope>NUCLEOTIDE SEQUENCE</scope>
    <source>
        <strain evidence="2">AVDCRST_MAG63</strain>
    </source>
</reference>
<feature type="domain" description="STAS" evidence="1">
    <location>
        <begin position="1"/>
        <end position="103"/>
    </location>
</feature>
<proteinExistence type="predicted"/>
<dbReference type="InterPro" id="IPR036513">
    <property type="entry name" value="STAS_dom_sf"/>
</dbReference>
<dbReference type="CDD" id="cd07043">
    <property type="entry name" value="STAS_anti-anti-sigma_factors"/>
    <property type="match status" value="1"/>
</dbReference>
<accession>A0A6J4J0P5</accession>
<dbReference type="InterPro" id="IPR058548">
    <property type="entry name" value="MlaB-like_STAS"/>
</dbReference>
<dbReference type="PANTHER" id="PTHR33495:SF2">
    <property type="entry name" value="ANTI-SIGMA FACTOR ANTAGONIST TM_1081-RELATED"/>
    <property type="match status" value="1"/>
</dbReference>
<protein>
    <recommendedName>
        <fullName evidence="1">STAS domain-containing protein</fullName>
    </recommendedName>
</protein>
<dbReference type="SUPFAM" id="SSF52091">
    <property type="entry name" value="SpoIIaa-like"/>
    <property type="match status" value="1"/>
</dbReference>
<dbReference type="Gene3D" id="3.30.750.24">
    <property type="entry name" value="STAS domain"/>
    <property type="match status" value="1"/>
</dbReference>
<dbReference type="PROSITE" id="PS50801">
    <property type="entry name" value="STAS"/>
    <property type="match status" value="1"/>
</dbReference>
<evidence type="ECO:0000313" key="2">
    <source>
        <dbReference type="EMBL" id="CAA9266197.1"/>
    </source>
</evidence>
<dbReference type="GO" id="GO:0043856">
    <property type="term" value="F:anti-sigma factor antagonist activity"/>
    <property type="evidence" value="ECO:0007669"/>
    <property type="project" value="TreeGrafter"/>
</dbReference>
<dbReference type="PANTHER" id="PTHR33495">
    <property type="entry name" value="ANTI-SIGMA FACTOR ANTAGONIST TM_1081-RELATED-RELATED"/>
    <property type="match status" value="1"/>
</dbReference>
<organism evidence="2">
    <name type="scientific">uncultured Armatimonadetes bacterium</name>
    <dbReference type="NCBI Taxonomy" id="157466"/>
    <lineage>
        <taxon>Bacteria</taxon>
        <taxon>Bacillati</taxon>
        <taxon>Armatimonadota</taxon>
        <taxon>environmental samples</taxon>
    </lineage>
</organism>
<name>A0A6J4J0P5_9BACT</name>